<dbReference type="STRING" id="1810919.A0A3D8SVI1"/>
<dbReference type="Gene3D" id="1.10.630.10">
    <property type="entry name" value="Cytochrome P450"/>
    <property type="match status" value="1"/>
</dbReference>
<dbReference type="GO" id="GO:0005506">
    <property type="term" value="F:iron ion binding"/>
    <property type="evidence" value="ECO:0007669"/>
    <property type="project" value="InterPro"/>
</dbReference>
<dbReference type="GO" id="GO:0020037">
    <property type="term" value="F:heme binding"/>
    <property type="evidence" value="ECO:0007669"/>
    <property type="project" value="InterPro"/>
</dbReference>
<keyword evidence="10 14" id="KW-0503">Monooxygenase</keyword>
<dbReference type="SUPFAM" id="SSF48264">
    <property type="entry name" value="Cytochrome P450"/>
    <property type="match status" value="1"/>
</dbReference>
<evidence type="ECO:0000256" key="5">
    <source>
        <dbReference type="ARBA" id="ARBA00022692"/>
    </source>
</evidence>
<sequence>MALSTLAASALAGVFSHIVYFKQGEHHLYGLFYLKLLLTAIPAATLLLSRTQSTPWTTALPLVLKLLSSYLAGIYTSTLLYRLLFHPLNKFPGPLPARLSSLWTPTQLTNNNMHTTLLNWHKRYGPIVRIGASDLSIAHPDALEIVYGTHTRCTKGPMYDVSYPATALQLLRDPEAHHLRRRVWSGAFSDRLLRGYELRIRKYRRKLLERIEEMAEKGEAVDVTKWFNLYSFDVMGDLSFGQGFESLERGEDHWAMRLLTASADAVGLNLPAWAFILIAAIPGIMGDFWKCLDFCGERLLERSKNDPVIPDVSSSLLAPLKGRDVTNLTPDEKNMLYGDARLIVIAGSDTTAATLSTIFYELVRHPEHITKLRAELEPIYAENDNPSKTEFLHSKIAHLEHLNGVINEALRLHPVVPSSLQRKTPPEGIFVDGVHIPGNMHVWCPLYTIARSELAYAQPHEFIPERWSTKPELIRHKGAFAPFSLGPSPSPSPSPFPPSPLLYTPYSSNTHFHSNNNTAPRPLQLHRPPPGANEPARNPRATDHGVRRGFCAGRRRKQVPGACEG</sequence>
<feature type="transmembrane region" description="Helical" evidence="13">
    <location>
        <begin position="32"/>
        <end position="50"/>
    </location>
</feature>
<keyword evidence="4" id="KW-0349">Heme</keyword>
<dbReference type="GO" id="GO:0016705">
    <property type="term" value="F:oxidoreductase activity, acting on paired donors, with incorporation or reduction of molecular oxygen"/>
    <property type="evidence" value="ECO:0007669"/>
    <property type="project" value="InterPro"/>
</dbReference>
<accession>A0A3D8SVI1</accession>
<evidence type="ECO:0000256" key="9">
    <source>
        <dbReference type="ARBA" id="ARBA00023004"/>
    </source>
</evidence>
<dbReference type="GO" id="GO:1902181">
    <property type="term" value="P:verruculogen biosynthetic process"/>
    <property type="evidence" value="ECO:0007669"/>
    <property type="project" value="UniProtKB-ARBA"/>
</dbReference>
<keyword evidence="5 13" id="KW-0812">Transmembrane</keyword>
<feature type="compositionally biased region" description="Low complexity" evidence="12">
    <location>
        <begin position="507"/>
        <end position="518"/>
    </location>
</feature>
<dbReference type="CDD" id="cd11061">
    <property type="entry name" value="CYP67-like"/>
    <property type="match status" value="1"/>
</dbReference>
<protein>
    <submittedName>
        <fullName evidence="14">L-ornithine-N5-monooxygenase</fullName>
    </submittedName>
</protein>
<evidence type="ECO:0000256" key="13">
    <source>
        <dbReference type="SAM" id="Phobius"/>
    </source>
</evidence>
<evidence type="ECO:0000313" key="14">
    <source>
        <dbReference type="EMBL" id="RDW89798.1"/>
    </source>
</evidence>
<organism evidence="14 15">
    <name type="scientific">Aspergillus mulundensis</name>
    <dbReference type="NCBI Taxonomy" id="1810919"/>
    <lineage>
        <taxon>Eukaryota</taxon>
        <taxon>Fungi</taxon>
        <taxon>Dikarya</taxon>
        <taxon>Ascomycota</taxon>
        <taxon>Pezizomycotina</taxon>
        <taxon>Eurotiomycetes</taxon>
        <taxon>Eurotiomycetidae</taxon>
        <taxon>Eurotiales</taxon>
        <taxon>Aspergillaceae</taxon>
        <taxon>Aspergillus</taxon>
        <taxon>Aspergillus subgen. Nidulantes</taxon>
    </lineage>
</organism>
<comment type="similarity">
    <text evidence="3">Belongs to the cytochrome P450 family.</text>
</comment>
<dbReference type="InterPro" id="IPR002401">
    <property type="entry name" value="Cyt_P450_E_grp-I"/>
</dbReference>
<feature type="transmembrane region" description="Helical" evidence="13">
    <location>
        <begin position="62"/>
        <end position="84"/>
    </location>
</feature>
<evidence type="ECO:0000256" key="4">
    <source>
        <dbReference type="ARBA" id="ARBA00022617"/>
    </source>
</evidence>
<dbReference type="InterPro" id="IPR050121">
    <property type="entry name" value="Cytochrome_P450_monoxygenase"/>
</dbReference>
<dbReference type="PANTHER" id="PTHR24305">
    <property type="entry name" value="CYTOCHROME P450"/>
    <property type="match status" value="1"/>
</dbReference>
<comment type="caution">
    <text evidence="14">The sequence shown here is derived from an EMBL/GenBank/DDBJ whole genome shotgun (WGS) entry which is preliminary data.</text>
</comment>
<evidence type="ECO:0000256" key="10">
    <source>
        <dbReference type="ARBA" id="ARBA00023033"/>
    </source>
</evidence>
<evidence type="ECO:0000256" key="3">
    <source>
        <dbReference type="ARBA" id="ARBA00010617"/>
    </source>
</evidence>
<dbReference type="Proteomes" id="UP000256690">
    <property type="component" value="Unassembled WGS sequence"/>
</dbReference>
<keyword evidence="8" id="KW-0560">Oxidoreductase</keyword>
<dbReference type="PANTHER" id="PTHR24305:SF112">
    <property type="entry name" value="L-ORNITHINE-N5-MONOOXYGENASE (EUROFUNG)"/>
    <property type="match status" value="1"/>
</dbReference>
<evidence type="ECO:0000256" key="1">
    <source>
        <dbReference type="ARBA" id="ARBA00001971"/>
    </source>
</evidence>
<keyword evidence="6" id="KW-0479">Metal-binding</keyword>
<dbReference type="PRINTS" id="PR00463">
    <property type="entry name" value="EP450I"/>
</dbReference>
<dbReference type="GO" id="GO:0004497">
    <property type="term" value="F:monooxygenase activity"/>
    <property type="evidence" value="ECO:0007669"/>
    <property type="project" value="UniProtKB-KW"/>
</dbReference>
<evidence type="ECO:0000256" key="8">
    <source>
        <dbReference type="ARBA" id="ARBA00023002"/>
    </source>
</evidence>
<evidence type="ECO:0000256" key="6">
    <source>
        <dbReference type="ARBA" id="ARBA00022723"/>
    </source>
</evidence>
<keyword evidence="15" id="KW-1185">Reference proteome</keyword>
<reference evidence="14 15" key="1">
    <citation type="journal article" date="2018" name="IMA Fungus">
        <title>IMA Genome-F 9: Draft genome sequence of Annulohypoxylon stygium, Aspergillus mulundensis, Berkeleyomyces basicola (syn. Thielaviopsis basicola), Ceratocystis smalleyi, two Cercospora beticola strains, Coleophoma cylindrospora, Fusarium fracticaudum, Phialophora cf. hyalina, and Morchella septimelata.</title>
        <authorList>
            <person name="Wingfield B.D."/>
            <person name="Bills G.F."/>
            <person name="Dong Y."/>
            <person name="Huang W."/>
            <person name="Nel W.J."/>
            <person name="Swalarsk-Parry B.S."/>
            <person name="Vaghefi N."/>
            <person name="Wilken P.M."/>
            <person name="An Z."/>
            <person name="de Beer Z.W."/>
            <person name="De Vos L."/>
            <person name="Chen L."/>
            <person name="Duong T.A."/>
            <person name="Gao Y."/>
            <person name="Hammerbacher A."/>
            <person name="Kikkert J.R."/>
            <person name="Li Y."/>
            <person name="Li H."/>
            <person name="Li K."/>
            <person name="Li Q."/>
            <person name="Liu X."/>
            <person name="Ma X."/>
            <person name="Naidoo K."/>
            <person name="Pethybridge S.J."/>
            <person name="Sun J."/>
            <person name="Steenkamp E.T."/>
            <person name="van der Nest M.A."/>
            <person name="van Wyk S."/>
            <person name="Wingfield M.J."/>
            <person name="Xiong C."/>
            <person name="Yue Q."/>
            <person name="Zhang X."/>
        </authorList>
    </citation>
    <scope>NUCLEOTIDE SEQUENCE [LARGE SCALE GENOMIC DNA]</scope>
    <source>
        <strain evidence="14 15">DSM 5745</strain>
    </source>
</reference>
<keyword evidence="9" id="KW-0408">Iron</keyword>
<dbReference type="InterPro" id="IPR036396">
    <property type="entry name" value="Cyt_P450_sf"/>
</dbReference>
<dbReference type="PRINTS" id="PR00385">
    <property type="entry name" value="P450"/>
</dbReference>
<dbReference type="OrthoDB" id="6692864at2759"/>
<proteinExistence type="inferred from homology"/>
<evidence type="ECO:0000256" key="2">
    <source>
        <dbReference type="ARBA" id="ARBA00004370"/>
    </source>
</evidence>
<dbReference type="EMBL" id="PVWQ01000002">
    <property type="protein sequence ID" value="RDW89798.1"/>
    <property type="molecule type" value="Genomic_DNA"/>
</dbReference>
<keyword evidence="11 13" id="KW-0472">Membrane</keyword>
<feature type="region of interest" description="Disordered" evidence="12">
    <location>
        <begin position="507"/>
        <end position="565"/>
    </location>
</feature>
<evidence type="ECO:0000256" key="11">
    <source>
        <dbReference type="ARBA" id="ARBA00023136"/>
    </source>
</evidence>
<dbReference type="AlphaFoldDB" id="A0A3D8SVI1"/>
<evidence type="ECO:0000313" key="15">
    <source>
        <dbReference type="Proteomes" id="UP000256690"/>
    </source>
</evidence>
<dbReference type="FunFam" id="1.10.630.10:FF:000063">
    <property type="entry name" value="Cytochrome P450 monooxygenase"/>
    <property type="match status" value="1"/>
</dbReference>
<gene>
    <name evidence="14" type="ORF">DSM5745_01573</name>
</gene>
<keyword evidence="7 13" id="KW-1133">Transmembrane helix</keyword>
<comment type="subcellular location">
    <subcellularLocation>
        <location evidence="2">Membrane</location>
    </subcellularLocation>
</comment>
<dbReference type="InterPro" id="IPR001128">
    <property type="entry name" value="Cyt_P450"/>
</dbReference>
<dbReference type="RefSeq" id="XP_026606752.1">
    <property type="nucleotide sequence ID" value="XM_026743589.1"/>
</dbReference>
<dbReference type="GeneID" id="38111943"/>
<evidence type="ECO:0000256" key="12">
    <source>
        <dbReference type="SAM" id="MobiDB-lite"/>
    </source>
</evidence>
<dbReference type="Pfam" id="PF00067">
    <property type="entry name" value="p450"/>
    <property type="match status" value="1"/>
</dbReference>
<dbReference type="GO" id="GO:0016020">
    <property type="term" value="C:membrane"/>
    <property type="evidence" value="ECO:0007669"/>
    <property type="project" value="UniProtKB-SubCell"/>
</dbReference>
<name>A0A3D8SVI1_9EURO</name>
<evidence type="ECO:0000256" key="7">
    <source>
        <dbReference type="ARBA" id="ARBA00022989"/>
    </source>
</evidence>
<comment type="cofactor">
    <cofactor evidence="1">
        <name>heme</name>
        <dbReference type="ChEBI" id="CHEBI:30413"/>
    </cofactor>
</comment>